<dbReference type="HOGENOM" id="CLU_056175_1_0_9"/>
<reference evidence="9 10" key="1">
    <citation type="submission" date="2008-09" db="EMBL/GenBank/DDBJ databases">
        <authorList>
            <person name="Fulton L."/>
            <person name="Clifton S."/>
            <person name="Fulton B."/>
            <person name="Xu J."/>
            <person name="Minx P."/>
            <person name="Pepin K.H."/>
            <person name="Johnson M."/>
            <person name="Thiruvilangam P."/>
            <person name="Bhonagiri V."/>
            <person name="Nash W.E."/>
            <person name="Mardis E.R."/>
            <person name="Wilson R.K."/>
        </authorList>
    </citation>
    <scope>NUCLEOTIDE SEQUENCE [LARGE SCALE GENOMIC DNA]</scope>
    <source>
        <strain evidence="9 10">DSM 13275</strain>
    </source>
</reference>
<evidence type="ECO:0000256" key="2">
    <source>
        <dbReference type="ARBA" id="ARBA00010145"/>
    </source>
</evidence>
<dbReference type="GO" id="GO:0005886">
    <property type="term" value="C:plasma membrane"/>
    <property type="evidence" value="ECO:0007669"/>
    <property type="project" value="UniProtKB-SubCell"/>
</dbReference>
<dbReference type="GO" id="GO:0055085">
    <property type="term" value="P:transmembrane transport"/>
    <property type="evidence" value="ECO:0007669"/>
    <property type="project" value="InterPro"/>
</dbReference>
<dbReference type="AlphaFoldDB" id="B6FX56"/>
<dbReference type="STRING" id="500633.CLOHIR_00455"/>
<dbReference type="EMBL" id="ABWP01000015">
    <property type="protein sequence ID" value="EEA85881.1"/>
    <property type="molecule type" value="Genomic_DNA"/>
</dbReference>
<keyword evidence="3" id="KW-0813">Transport</keyword>
<organism evidence="9 10">
    <name type="scientific">Peptacetobacter hiranonis (strain DSM 13275 / JCM 10541 / KCTC 15199 / TO-931)</name>
    <name type="common">Clostridium hiranonis</name>
    <dbReference type="NCBI Taxonomy" id="500633"/>
    <lineage>
        <taxon>Bacteria</taxon>
        <taxon>Bacillati</taxon>
        <taxon>Bacillota</taxon>
        <taxon>Clostridia</taxon>
        <taxon>Peptostreptococcales</taxon>
        <taxon>Peptostreptococcaceae</taxon>
        <taxon>Peptacetobacter</taxon>
    </lineage>
</organism>
<keyword evidence="6 8" id="KW-1133">Transmembrane helix</keyword>
<evidence type="ECO:0000256" key="6">
    <source>
        <dbReference type="ARBA" id="ARBA00022989"/>
    </source>
</evidence>
<keyword evidence="4" id="KW-1003">Cell membrane</keyword>
<dbReference type="Pfam" id="PF03547">
    <property type="entry name" value="Mem_trans"/>
    <property type="match status" value="2"/>
</dbReference>
<dbReference type="RefSeq" id="WP_006439377.1">
    <property type="nucleotide sequence ID" value="NZ_DS995355.1"/>
</dbReference>
<feature type="transmembrane region" description="Helical" evidence="8">
    <location>
        <begin position="128"/>
        <end position="150"/>
    </location>
</feature>
<keyword evidence="5 8" id="KW-0812">Transmembrane</keyword>
<evidence type="ECO:0000256" key="4">
    <source>
        <dbReference type="ARBA" id="ARBA00022475"/>
    </source>
</evidence>
<evidence type="ECO:0000256" key="7">
    <source>
        <dbReference type="ARBA" id="ARBA00023136"/>
    </source>
</evidence>
<evidence type="ECO:0000256" key="5">
    <source>
        <dbReference type="ARBA" id="ARBA00022692"/>
    </source>
</evidence>
<evidence type="ECO:0000313" key="9">
    <source>
        <dbReference type="EMBL" id="EEA85881.1"/>
    </source>
</evidence>
<dbReference type="eggNOG" id="COG0679">
    <property type="taxonomic scope" value="Bacteria"/>
</dbReference>
<accession>B6FX56</accession>
<feature type="transmembrane region" description="Helical" evidence="8">
    <location>
        <begin position="226"/>
        <end position="248"/>
    </location>
</feature>
<name>B6FX56_PEPHT</name>
<evidence type="ECO:0000256" key="1">
    <source>
        <dbReference type="ARBA" id="ARBA00004651"/>
    </source>
</evidence>
<feature type="transmembrane region" description="Helical" evidence="8">
    <location>
        <begin position="68"/>
        <end position="89"/>
    </location>
</feature>
<dbReference type="InterPro" id="IPR038770">
    <property type="entry name" value="Na+/solute_symporter_sf"/>
</dbReference>
<sequence>MYLSFKNIFTQVAVLFIIILVGYFVRKKGLLDESSTSKLSSLVMNIFLPAMIITAMQIQFDKEMIPKILSLLFVSMVMFGVSTIVAFCLKIFIKSDSKLGIFQYALVFSNSGFMGYPVVEAVLGKGAIFYAAIFNLPFNFLCFTLGVYFLSKGNSNAKFSIKSMINPSMIAVFIGLALFVTGTELPVFINHPLELLGDVTTPISMIVIGSMLAGSSAMECFKRFDMYMLAVLRLVAIPVLVFLVLRPFSFDSVVMAIPVVISAMPSAANTAIMANEYGADVALASQAVFFTTLFSVVSIPLISVLLLG</sequence>
<feature type="transmembrane region" description="Helical" evidence="8">
    <location>
        <begin position="170"/>
        <end position="189"/>
    </location>
</feature>
<reference evidence="9 10" key="2">
    <citation type="submission" date="2008-10" db="EMBL/GenBank/DDBJ databases">
        <title>Draft genome sequence of Clostridium hiranonis (DSM 13275).</title>
        <authorList>
            <person name="Sudarsanam P."/>
            <person name="Ley R."/>
            <person name="Guruge J."/>
            <person name="Turnbaugh P.J."/>
            <person name="Mahowald M."/>
            <person name="Liep D."/>
            <person name="Gordon J."/>
        </authorList>
    </citation>
    <scope>NUCLEOTIDE SEQUENCE [LARGE SCALE GENOMIC DNA]</scope>
    <source>
        <strain evidence="9 10">DSM 13275</strain>
    </source>
</reference>
<keyword evidence="10" id="KW-1185">Reference proteome</keyword>
<feature type="transmembrane region" description="Helical" evidence="8">
    <location>
        <begin position="254"/>
        <end position="275"/>
    </location>
</feature>
<feature type="transmembrane region" description="Helical" evidence="8">
    <location>
        <begin position="101"/>
        <end position="122"/>
    </location>
</feature>
<evidence type="ECO:0000256" key="8">
    <source>
        <dbReference type="SAM" id="Phobius"/>
    </source>
</evidence>
<dbReference type="InterPro" id="IPR004776">
    <property type="entry name" value="Mem_transp_PIN-like"/>
</dbReference>
<evidence type="ECO:0000256" key="3">
    <source>
        <dbReference type="ARBA" id="ARBA00022448"/>
    </source>
</evidence>
<dbReference type="Proteomes" id="UP000003178">
    <property type="component" value="Unassembled WGS sequence"/>
</dbReference>
<dbReference type="PANTHER" id="PTHR36838:SF1">
    <property type="entry name" value="SLR1864 PROTEIN"/>
    <property type="match status" value="1"/>
</dbReference>
<proteinExistence type="inferred from homology"/>
<gene>
    <name evidence="9" type="ORF">CLOHIR_00455</name>
</gene>
<keyword evidence="7 8" id="KW-0472">Membrane</keyword>
<comment type="similarity">
    <text evidence="2">Belongs to the auxin efflux carrier (TC 2.A.69) family.</text>
</comment>
<protein>
    <submittedName>
        <fullName evidence="9">Transporter, auxin efflux carrier (AEC) family protein</fullName>
    </submittedName>
</protein>
<comment type="caution">
    <text evidence="9">The sequence shown here is derived from an EMBL/GenBank/DDBJ whole genome shotgun (WGS) entry which is preliminary data.</text>
</comment>
<feature type="transmembrane region" description="Helical" evidence="8">
    <location>
        <begin position="6"/>
        <end position="25"/>
    </location>
</feature>
<comment type="subcellular location">
    <subcellularLocation>
        <location evidence="1">Cell membrane</location>
        <topology evidence="1">Multi-pass membrane protein</topology>
    </subcellularLocation>
</comment>
<dbReference type="Gene3D" id="1.20.1530.20">
    <property type="match status" value="1"/>
</dbReference>
<dbReference type="PANTHER" id="PTHR36838">
    <property type="entry name" value="AUXIN EFFLUX CARRIER FAMILY PROTEIN"/>
    <property type="match status" value="1"/>
</dbReference>
<evidence type="ECO:0000313" key="10">
    <source>
        <dbReference type="Proteomes" id="UP000003178"/>
    </source>
</evidence>
<feature type="transmembrane region" description="Helical" evidence="8">
    <location>
        <begin position="37"/>
        <end position="56"/>
    </location>
</feature>
<feature type="transmembrane region" description="Helical" evidence="8">
    <location>
        <begin position="287"/>
        <end position="307"/>
    </location>
</feature>